<dbReference type="InterPro" id="IPR029044">
    <property type="entry name" value="Nucleotide-diphossugar_trans"/>
</dbReference>
<dbReference type="PANTHER" id="PTHR47411">
    <property type="entry name" value="B3GNT1, BETA-1,3-N-ACETYLGUCOSAMINYLTRANSFERASE 1, HOMOLOG"/>
    <property type="match status" value="1"/>
</dbReference>
<dbReference type="PANTHER" id="PTHR47411:SF3">
    <property type="entry name" value="I-BETA-1,3-N-ACETYLGLUCOSAMINYLTRANSFERASE"/>
    <property type="match status" value="1"/>
</dbReference>
<dbReference type="Pfam" id="PF13896">
    <property type="entry name" value="Glyco_transf_49"/>
    <property type="match status" value="1"/>
</dbReference>
<keyword evidence="1" id="KW-1133">Transmembrane helix</keyword>
<dbReference type="SUPFAM" id="SSF53448">
    <property type="entry name" value="Nucleotide-diphospho-sugar transferases"/>
    <property type="match status" value="1"/>
</dbReference>
<proteinExistence type="predicted"/>
<keyword evidence="2" id="KW-1185">Reference proteome</keyword>
<evidence type="ECO:0000256" key="1">
    <source>
        <dbReference type="SAM" id="Phobius"/>
    </source>
</evidence>
<feature type="transmembrane region" description="Helical" evidence="1">
    <location>
        <begin position="6"/>
        <end position="22"/>
    </location>
</feature>
<accession>A0A914QCR3</accession>
<dbReference type="Proteomes" id="UP000887578">
    <property type="component" value="Unplaced"/>
</dbReference>
<protein>
    <submittedName>
        <fullName evidence="3">Uncharacterized protein</fullName>
    </submittedName>
</protein>
<name>A0A914QCR3_9BILA</name>
<dbReference type="AlphaFoldDB" id="A0A914QCR3"/>
<dbReference type="Gene3D" id="3.90.550.10">
    <property type="entry name" value="Spore Coat Polysaccharide Biosynthesis Protein SpsA, Chain A"/>
    <property type="match status" value="1"/>
</dbReference>
<reference evidence="3" key="1">
    <citation type="submission" date="2022-11" db="UniProtKB">
        <authorList>
            <consortium name="WormBaseParasite"/>
        </authorList>
    </citation>
    <scope>IDENTIFICATION</scope>
</reference>
<keyword evidence="1" id="KW-0472">Membrane</keyword>
<evidence type="ECO:0000313" key="3">
    <source>
        <dbReference type="WBParaSite" id="PDA_v2.g27104.t1"/>
    </source>
</evidence>
<keyword evidence="1" id="KW-0812">Transmembrane</keyword>
<dbReference type="WBParaSite" id="PDA_v2.g27104.t1">
    <property type="protein sequence ID" value="PDA_v2.g27104.t1"/>
    <property type="gene ID" value="PDA_v2.g27104"/>
</dbReference>
<evidence type="ECO:0000313" key="2">
    <source>
        <dbReference type="Proteomes" id="UP000887578"/>
    </source>
</evidence>
<organism evidence="2 3">
    <name type="scientific">Panagrolaimus davidi</name>
    <dbReference type="NCBI Taxonomy" id="227884"/>
    <lineage>
        <taxon>Eukaryota</taxon>
        <taxon>Metazoa</taxon>
        <taxon>Ecdysozoa</taxon>
        <taxon>Nematoda</taxon>
        <taxon>Chromadorea</taxon>
        <taxon>Rhabditida</taxon>
        <taxon>Tylenchina</taxon>
        <taxon>Panagrolaimomorpha</taxon>
        <taxon>Panagrolaimoidea</taxon>
        <taxon>Panagrolaimidae</taxon>
        <taxon>Panagrolaimus</taxon>
    </lineage>
</organism>
<sequence>MLRYCFYFLSFLTIVCVYFIFIQESIDNEKTSTILPIQRQKLDSSCILANVIKKKEDNNPDRITLVLHASSDRINEEIVEQIENWNAPVSLAIAFYEKDTIETIGCVSSLLRDLKNQSLKVDEFLSVHFLIENANIDCNRLALKAIEPCFQSNPSKNENLTAFEISTKLIKYPINKARNLGRQYSSTKFILVADLGHYFSQNFEKKMRTLANSVLEKSPKTALVYRIFETETNATQPKTKMDLKNLMELNEAFEFHHTFNDHSIQNLTEWFETPESPDSTSIQFFKEYNSAKWEPQFVSLKNIPLFDTGFRYPRRDNTVLRWEMCRAGYKFAIINDVFAFHKGLKSYTEMNFLNRVRRRLIKSTEEAFGRFSERMDLQYPKTRNKCPLITAKSNI</sequence>